<dbReference type="Proteomes" id="UP000045051">
    <property type="component" value="Unassembled WGS sequence"/>
</dbReference>
<reference evidence="3 6" key="2">
    <citation type="submission" date="2017-08" db="EMBL/GenBank/DDBJ databases">
        <title>Capnocytophaga canis 17-158 assembly.</title>
        <authorList>
            <person name="Gulvik C.A."/>
        </authorList>
    </citation>
    <scope>NUCLEOTIDE SEQUENCE [LARGE SCALE GENOMIC DNA]</scope>
    <source>
        <strain evidence="3 6">17-158</strain>
    </source>
</reference>
<gene>
    <name evidence="1" type="ORF">CCAND38_500016</name>
    <name evidence="2" type="ORF">CCAND93_190009</name>
    <name evidence="3" type="ORF">CKY20_02215</name>
</gene>
<dbReference type="Proteomes" id="UP000265497">
    <property type="component" value="Unassembled WGS sequence"/>
</dbReference>
<dbReference type="Proteomes" id="UP000038200">
    <property type="component" value="Unassembled WGS sequence"/>
</dbReference>
<evidence type="ECO:0000313" key="6">
    <source>
        <dbReference type="Proteomes" id="UP000265497"/>
    </source>
</evidence>
<evidence type="ECO:0000313" key="4">
    <source>
        <dbReference type="Proteomes" id="UP000038200"/>
    </source>
</evidence>
<dbReference type="OrthoDB" id="840060at2"/>
<evidence type="ECO:0000313" key="3">
    <source>
        <dbReference type="EMBL" id="RIY38373.1"/>
    </source>
</evidence>
<organism evidence="2 4">
    <name type="scientific">Capnocytophaga canis</name>
    <dbReference type="NCBI Taxonomy" id="1848903"/>
    <lineage>
        <taxon>Bacteria</taxon>
        <taxon>Pseudomonadati</taxon>
        <taxon>Bacteroidota</taxon>
        <taxon>Flavobacteriia</taxon>
        <taxon>Flavobacteriales</taxon>
        <taxon>Flavobacteriaceae</taxon>
        <taxon>Capnocytophaga</taxon>
    </lineage>
</organism>
<dbReference type="AlphaFoldDB" id="A0A0B7IP68"/>
<name>A0A0B7IP68_9FLAO</name>
<dbReference type="EMBL" id="NSDI01000001">
    <property type="protein sequence ID" value="RIY38373.1"/>
    <property type="molecule type" value="Genomic_DNA"/>
</dbReference>
<proteinExistence type="predicted"/>
<dbReference type="EMBL" id="CDOI01000163">
    <property type="protein sequence ID" value="CEN47913.1"/>
    <property type="molecule type" value="Genomic_DNA"/>
</dbReference>
<reference evidence="4 5" key="1">
    <citation type="submission" date="2015-01" db="EMBL/GenBank/DDBJ databases">
        <authorList>
            <person name="MANFREDI Pablo"/>
        </authorList>
    </citation>
    <scope>NUCLEOTIDE SEQUENCE [LARGE SCALE GENOMIC DNA]</scope>
    <source>
        <strain evidence="1 5">CcD38</strain>
        <strain evidence="2 4">CcD93</strain>
    </source>
</reference>
<dbReference type="STRING" id="1848903.CCAND38_500016"/>
<evidence type="ECO:0000313" key="1">
    <source>
        <dbReference type="EMBL" id="CEN47913.1"/>
    </source>
</evidence>
<protein>
    <submittedName>
        <fullName evidence="2">Uncharacterized protein</fullName>
    </submittedName>
</protein>
<accession>A0A0B7IP68</accession>
<sequence>MKRPMVEYAKLILSKVSFNSELFCKELNKALDKLLPYEQEELKVWLDNYTKDKPELIDCVVSINKK</sequence>
<keyword evidence="5" id="KW-1185">Reference proteome</keyword>
<evidence type="ECO:0000313" key="5">
    <source>
        <dbReference type="Proteomes" id="UP000045051"/>
    </source>
</evidence>
<dbReference type="EMBL" id="CDOL01000101">
    <property type="protein sequence ID" value="CEN51802.1"/>
    <property type="molecule type" value="Genomic_DNA"/>
</dbReference>
<dbReference type="RefSeq" id="WP_042006441.1">
    <property type="nucleotide sequence ID" value="NZ_BOQK01000016.1"/>
</dbReference>
<dbReference type="GeneID" id="97264290"/>
<evidence type="ECO:0000313" key="2">
    <source>
        <dbReference type="EMBL" id="CEN51802.1"/>
    </source>
</evidence>